<dbReference type="AlphaFoldDB" id="A0A916V0N2"/>
<name>A0A916V0N2_9BURK</name>
<sequence length="136" mass="15219">MHSLPPMTKGHVVTDVFAVPDSFPRPSPISTLPGSVTKFVVEQYEGKFYPAGGTPPQLHADWCYCEDLAQQFKEASLDTKAGKRAHMREADILDLYLLRLLETNWGTPAQMRWVIQRAASLLGWQAPPNSLLEPEN</sequence>
<proteinExistence type="predicted"/>
<dbReference type="EMBL" id="BMED01000008">
    <property type="protein sequence ID" value="GGC99455.1"/>
    <property type="molecule type" value="Genomic_DNA"/>
</dbReference>
<comment type="caution">
    <text evidence="1">The sequence shown here is derived from an EMBL/GenBank/DDBJ whole genome shotgun (WGS) entry which is preliminary data.</text>
</comment>
<keyword evidence="2" id="KW-1185">Reference proteome</keyword>
<evidence type="ECO:0000313" key="1">
    <source>
        <dbReference type="EMBL" id="GGC99455.1"/>
    </source>
</evidence>
<gene>
    <name evidence="1" type="ORF">GCM10011396_53700</name>
</gene>
<organism evidence="1 2">
    <name type="scientific">Undibacterium terreum</name>
    <dbReference type="NCBI Taxonomy" id="1224302"/>
    <lineage>
        <taxon>Bacteria</taxon>
        <taxon>Pseudomonadati</taxon>
        <taxon>Pseudomonadota</taxon>
        <taxon>Betaproteobacteria</taxon>
        <taxon>Burkholderiales</taxon>
        <taxon>Oxalobacteraceae</taxon>
        <taxon>Undibacterium</taxon>
    </lineage>
</organism>
<reference evidence="1" key="2">
    <citation type="submission" date="2020-09" db="EMBL/GenBank/DDBJ databases">
        <authorList>
            <person name="Sun Q."/>
            <person name="Zhou Y."/>
        </authorList>
    </citation>
    <scope>NUCLEOTIDE SEQUENCE</scope>
    <source>
        <strain evidence="1">CGMCC 1.10998</strain>
    </source>
</reference>
<protein>
    <submittedName>
        <fullName evidence="1">Uncharacterized protein</fullName>
    </submittedName>
</protein>
<reference evidence="1" key="1">
    <citation type="journal article" date="2014" name="Int. J. Syst. Evol. Microbiol.">
        <title>Complete genome sequence of Corynebacterium casei LMG S-19264T (=DSM 44701T), isolated from a smear-ripened cheese.</title>
        <authorList>
            <consortium name="US DOE Joint Genome Institute (JGI-PGF)"/>
            <person name="Walter F."/>
            <person name="Albersmeier A."/>
            <person name="Kalinowski J."/>
            <person name="Ruckert C."/>
        </authorList>
    </citation>
    <scope>NUCLEOTIDE SEQUENCE</scope>
    <source>
        <strain evidence="1">CGMCC 1.10998</strain>
    </source>
</reference>
<accession>A0A916V0N2</accession>
<evidence type="ECO:0000313" key="2">
    <source>
        <dbReference type="Proteomes" id="UP000637423"/>
    </source>
</evidence>
<dbReference type="Proteomes" id="UP000637423">
    <property type="component" value="Unassembled WGS sequence"/>
</dbReference>